<proteinExistence type="predicted"/>
<dbReference type="InterPro" id="IPR058245">
    <property type="entry name" value="NreC/VraR/RcsB-like_REC"/>
</dbReference>
<dbReference type="PANTHER" id="PTHR43214">
    <property type="entry name" value="TWO-COMPONENT RESPONSE REGULATOR"/>
    <property type="match status" value="1"/>
</dbReference>
<dbReference type="SMART" id="SM00448">
    <property type="entry name" value="REC"/>
    <property type="match status" value="1"/>
</dbReference>
<name>A0A5S9F536_UABAM</name>
<dbReference type="RefSeq" id="WP_151970266.1">
    <property type="nucleotide sequence ID" value="NZ_AP019860.1"/>
</dbReference>
<dbReference type="Proteomes" id="UP000326354">
    <property type="component" value="Chromosome"/>
</dbReference>
<feature type="modified residue" description="4-aspartylphosphate" evidence="5">
    <location>
        <position position="56"/>
    </location>
</feature>
<dbReference type="KEGG" id="uam:UABAM_04584"/>
<dbReference type="EMBL" id="AP019860">
    <property type="protein sequence ID" value="BBM86198.1"/>
    <property type="molecule type" value="Genomic_DNA"/>
</dbReference>
<dbReference type="PROSITE" id="PS00622">
    <property type="entry name" value="HTH_LUXR_1"/>
    <property type="match status" value="1"/>
</dbReference>
<dbReference type="Pfam" id="PF00072">
    <property type="entry name" value="Response_reg"/>
    <property type="match status" value="1"/>
</dbReference>
<dbReference type="InterPro" id="IPR011006">
    <property type="entry name" value="CheY-like_superfamily"/>
</dbReference>
<keyword evidence="3 8" id="KW-0238">DNA-binding</keyword>
<evidence type="ECO:0000313" key="8">
    <source>
        <dbReference type="EMBL" id="BBM86198.1"/>
    </source>
</evidence>
<gene>
    <name evidence="8" type="ORF">UABAM_04584</name>
</gene>
<dbReference type="PROSITE" id="PS50110">
    <property type="entry name" value="RESPONSE_REGULATORY"/>
    <property type="match status" value="1"/>
</dbReference>
<protein>
    <submittedName>
        <fullName evidence="8">DNA-binding response regulator</fullName>
    </submittedName>
</protein>
<dbReference type="SMART" id="SM00421">
    <property type="entry name" value="HTH_LUXR"/>
    <property type="match status" value="1"/>
</dbReference>
<evidence type="ECO:0000256" key="4">
    <source>
        <dbReference type="ARBA" id="ARBA00023163"/>
    </source>
</evidence>
<evidence type="ECO:0000259" key="6">
    <source>
        <dbReference type="PROSITE" id="PS50043"/>
    </source>
</evidence>
<dbReference type="SUPFAM" id="SSF46894">
    <property type="entry name" value="C-terminal effector domain of the bipartite response regulators"/>
    <property type="match status" value="1"/>
</dbReference>
<evidence type="ECO:0000256" key="2">
    <source>
        <dbReference type="ARBA" id="ARBA00023015"/>
    </source>
</evidence>
<reference evidence="8 9" key="1">
    <citation type="submission" date="2019-08" db="EMBL/GenBank/DDBJ databases">
        <title>Complete genome sequence of Candidatus Uab amorphum.</title>
        <authorList>
            <person name="Shiratori T."/>
            <person name="Suzuki S."/>
            <person name="Kakizawa Y."/>
            <person name="Ishida K."/>
        </authorList>
    </citation>
    <scope>NUCLEOTIDE SEQUENCE [LARGE SCALE GENOMIC DNA]</scope>
    <source>
        <strain evidence="8 9">SRT547</strain>
    </source>
</reference>
<keyword evidence="9" id="KW-1185">Reference proteome</keyword>
<dbReference type="GO" id="GO:0000160">
    <property type="term" value="P:phosphorelay signal transduction system"/>
    <property type="evidence" value="ECO:0007669"/>
    <property type="project" value="InterPro"/>
</dbReference>
<keyword evidence="2" id="KW-0805">Transcription regulation</keyword>
<sequence length="201" mass="23101">MSNTKICIVDSHPIVCRGLKILFYPHKQWDVCAVASTAREAFIKIAECGPHIVISDFPLPDMCGIDFIDHVCCQWPQTHVLVFSCAKSREFVECIFHAGARGYVCKSDDDKEVVQAISTMALGEVYFRERRQRKTVKRKKNVTSREMQVLQMIAKGLSTTQISQRLFVSRKTIETHKHNIKRKLNLRNATELSYYAIKMFS</sequence>
<dbReference type="CDD" id="cd06170">
    <property type="entry name" value="LuxR_C_like"/>
    <property type="match status" value="1"/>
</dbReference>
<dbReference type="InterPro" id="IPR016032">
    <property type="entry name" value="Sig_transdc_resp-reg_C-effctor"/>
</dbReference>
<dbReference type="GO" id="GO:0003677">
    <property type="term" value="F:DNA binding"/>
    <property type="evidence" value="ECO:0007669"/>
    <property type="project" value="UniProtKB-KW"/>
</dbReference>
<evidence type="ECO:0000256" key="1">
    <source>
        <dbReference type="ARBA" id="ARBA00022553"/>
    </source>
</evidence>
<evidence type="ECO:0000313" key="9">
    <source>
        <dbReference type="Proteomes" id="UP000326354"/>
    </source>
</evidence>
<dbReference type="GO" id="GO:0006355">
    <property type="term" value="P:regulation of DNA-templated transcription"/>
    <property type="evidence" value="ECO:0007669"/>
    <property type="project" value="InterPro"/>
</dbReference>
<dbReference type="Gene3D" id="3.40.50.2300">
    <property type="match status" value="1"/>
</dbReference>
<dbReference type="InterPro" id="IPR039420">
    <property type="entry name" value="WalR-like"/>
</dbReference>
<dbReference type="AlphaFoldDB" id="A0A5S9F536"/>
<dbReference type="CDD" id="cd17535">
    <property type="entry name" value="REC_NarL-like"/>
    <property type="match status" value="1"/>
</dbReference>
<feature type="domain" description="HTH luxR-type" evidence="6">
    <location>
        <begin position="135"/>
        <end position="200"/>
    </location>
</feature>
<dbReference type="InterPro" id="IPR000792">
    <property type="entry name" value="Tscrpt_reg_LuxR_C"/>
</dbReference>
<keyword evidence="4" id="KW-0804">Transcription</keyword>
<dbReference type="Pfam" id="PF00196">
    <property type="entry name" value="GerE"/>
    <property type="match status" value="1"/>
</dbReference>
<dbReference type="SUPFAM" id="SSF52172">
    <property type="entry name" value="CheY-like"/>
    <property type="match status" value="1"/>
</dbReference>
<dbReference type="PROSITE" id="PS50043">
    <property type="entry name" value="HTH_LUXR_2"/>
    <property type="match status" value="1"/>
</dbReference>
<evidence type="ECO:0000259" key="7">
    <source>
        <dbReference type="PROSITE" id="PS50110"/>
    </source>
</evidence>
<dbReference type="PANTHER" id="PTHR43214:SF41">
    <property type="entry name" value="NITRATE_NITRITE RESPONSE REGULATOR PROTEIN NARP"/>
    <property type="match status" value="1"/>
</dbReference>
<dbReference type="InterPro" id="IPR001789">
    <property type="entry name" value="Sig_transdc_resp-reg_receiver"/>
</dbReference>
<evidence type="ECO:0000256" key="3">
    <source>
        <dbReference type="ARBA" id="ARBA00023125"/>
    </source>
</evidence>
<organism evidence="8 9">
    <name type="scientific">Uabimicrobium amorphum</name>
    <dbReference type="NCBI Taxonomy" id="2596890"/>
    <lineage>
        <taxon>Bacteria</taxon>
        <taxon>Pseudomonadati</taxon>
        <taxon>Planctomycetota</taxon>
        <taxon>Candidatus Uabimicrobiia</taxon>
        <taxon>Candidatus Uabimicrobiales</taxon>
        <taxon>Candidatus Uabimicrobiaceae</taxon>
        <taxon>Candidatus Uabimicrobium</taxon>
    </lineage>
</organism>
<dbReference type="OrthoDB" id="9796655at2"/>
<accession>A0A5S9F536</accession>
<evidence type="ECO:0000256" key="5">
    <source>
        <dbReference type="PROSITE-ProRule" id="PRU00169"/>
    </source>
</evidence>
<dbReference type="PRINTS" id="PR00038">
    <property type="entry name" value="HTHLUXR"/>
</dbReference>
<feature type="domain" description="Response regulatory" evidence="7">
    <location>
        <begin position="5"/>
        <end position="121"/>
    </location>
</feature>
<keyword evidence="1 5" id="KW-0597">Phosphoprotein</keyword>